<dbReference type="AlphaFoldDB" id="A0A1G8G498"/>
<dbReference type="PANTHER" id="PTHR32071:SF117">
    <property type="entry name" value="PTS-DEPENDENT DIHYDROXYACETONE KINASE OPERON REGULATORY PROTEIN-RELATED"/>
    <property type="match status" value="1"/>
</dbReference>
<keyword evidence="8" id="KW-0597">Phosphoprotein</keyword>
<evidence type="ECO:0000256" key="6">
    <source>
        <dbReference type="ARBA" id="ARBA00023159"/>
    </source>
</evidence>
<keyword evidence="13" id="KW-1185">Reference proteome</keyword>
<dbReference type="EMBL" id="FNCV01000019">
    <property type="protein sequence ID" value="SDH89185.1"/>
    <property type="molecule type" value="Genomic_DNA"/>
</dbReference>
<dbReference type="Gene3D" id="1.10.10.60">
    <property type="entry name" value="Homeodomain-like"/>
    <property type="match status" value="1"/>
</dbReference>
<evidence type="ECO:0000256" key="4">
    <source>
        <dbReference type="ARBA" id="ARBA00023015"/>
    </source>
</evidence>
<dbReference type="RefSeq" id="WP_092621976.1">
    <property type="nucleotide sequence ID" value="NZ_FNCV01000019.1"/>
</dbReference>
<dbReference type="InterPro" id="IPR011006">
    <property type="entry name" value="CheY-like_superfamily"/>
</dbReference>
<feature type="region of interest" description="Disordered" evidence="9">
    <location>
        <begin position="415"/>
        <end position="442"/>
    </location>
</feature>
<dbReference type="PROSITE" id="PS50110">
    <property type="entry name" value="RESPONSE_REGULATORY"/>
    <property type="match status" value="1"/>
</dbReference>
<feature type="modified residue" description="4-aspartylphosphate" evidence="8">
    <location>
        <position position="74"/>
    </location>
</feature>
<protein>
    <submittedName>
        <fullName evidence="12">DNA-binding transcriptional response regulator, NtrC family, contains REC, AAA-type ATPase, and a Fis-type DNA-binding domains</fullName>
    </submittedName>
</protein>
<dbReference type="InterPro" id="IPR001789">
    <property type="entry name" value="Sig_transdc_resp-reg_receiver"/>
</dbReference>
<dbReference type="InterPro" id="IPR002078">
    <property type="entry name" value="Sigma_54_int"/>
</dbReference>
<dbReference type="SUPFAM" id="SSF52540">
    <property type="entry name" value="P-loop containing nucleoside triphosphate hydrolases"/>
    <property type="match status" value="1"/>
</dbReference>
<dbReference type="CDD" id="cd00009">
    <property type="entry name" value="AAA"/>
    <property type="match status" value="1"/>
</dbReference>
<dbReference type="InterPro" id="IPR027417">
    <property type="entry name" value="P-loop_NTPase"/>
</dbReference>
<dbReference type="SUPFAM" id="SSF52172">
    <property type="entry name" value="CheY-like"/>
    <property type="match status" value="1"/>
</dbReference>
<dbReference type="CDD" id="cd17572">
    <property type="entry name" value="REC_NtrC1-like"/>
    <property type="match status" value="1"/>
</dbReference>
<evidence type="ECO:0000256" key="9">
    <source>
        <dbReference type="SAM" id="MobiDB-lite"/>
    </source>
</evidence>
<dbReference type="InterPro" id="IPR025944">
    <property type="entry name" value="Sigma_54_int_dom_CS"/>
</dbReference>
<feature type="domain" description="Response regulatory" evidence="11">
    <location>
        <begin position="25"/>
        <end position="139"/>
    </location>
</feature>
<dbReference type="InterPro" id="IPR058031">
    <property type="entry name" value="AAA_lid_NorR"/>
</dbReference>
<dbReference type="STRING" id="83401.SAMN05421742_1194"/>
<dbReference type="GO" id="GO:0006355">
    <property type="term" value="P:regulation of DNA-templated transcription"/>
    <property type="evidence" value="ECO:0007669"/>
    <property type="project" value="InterPro"/>
</dbReference>
<evidence type="ECO:0000256" key="5">
    <source>
        <dbReference type="ARBA" id="ARBA00023125"/>
    </source>
</evidence>
<keyword evidence="7" id="KW-0804">Transcription</keyword>
<keyword evidence="4" id="KW-0805">Transcription regulation</keyword>
<keyword evidence="1" id="KW-0547">Nucleotide-binding</keyword>
<proteinExistence type="predicted"/>
<dbReference type="PROSITE" id="PS50045">
    <property type="entry name" value="SIGMA54_INTERACT_4"/>
    <property type="match status" value="1"/>
</dbReference>
<organism evidence="12 13">
    <name type="scientific">Roseospirillum parvum</name>
    <dbReference type="NCBI Taxonomy" id="83401"/>
    <lineage>
        <taxon>Bacteria</taxon>
        <taxon>Pseudomonadati</taxon>
        <taxon>Pseudomonadota</taxon>
        <taxon>Alphaproteobacteria</taxon>
        <taxon>Rhodospirillales</taxon>
        <taxon>Rhodospirillaceae</taxon>
        <taxon>Roseospirillum</taxon>
    </lineage>
</organism>
<dbReference type="Proteomes" id="UP000217076">
    <property type="component" value="Unassembled WGS sequence"/>
</dbReference>
<evidence type="ECO:0000256" key="3">
    <source>
        <dbReference type="ARBA" id="ARBA00023012"/>
    </source>
</evidence>
<dbReference type="SMART" id="SM00382">
    <property type="entry name" value="AAA"/>
    <property type="match status" value="1"/>
</dbReference>
<dbReference type="Pfam" id="PF02954">
    <property type="entry name" value="HTH_8"/>
    <property type="match status" value="1"/>
</dbReference>
<dbReference type="PANTHER" id="PTHR32071">
    <property type="entry name" value="TRANSCRIPTIONAL REGULATORY PROTEIN"/>
    <property type="match status" value="1"/>
</dbReference>
<sequence length="495" mass="53124">MCSAQATTDSTPTPPPPVPDRQGLAVLLVEDTPPLARVYQEYLSDEPYRMWLAETGRAALARLKEAPPAAVILDLKLPDMDGLDILRHIRQQRLPAAVVVITAHGSVSNAVSAMQAGADDFIVKPFTAERLIYTLRNALERRHLSEQVDELKANIQRRAYGGFIGSSLAMQAVYTIIDNAAASRASVFITGDSGTGKEVCAEAIHARSGRTGRLVALNCAAIPHELLESEVFGHVKGSFTGAVADREGAAALANGGTLFLDEICEMDLSLQAKLLRFIQTGSFQKVGSGAAQRVDVRFVAATNRDPWTEVEAGRFREDLYYRLNVIPLHLPPLKDRDGDVVEIARDLLARFAEEEGKTFTALSAEAEALLLGYPWPGNVRQLQNAIRNAVVLNNGPLLEAGMLAAALERMGGPLAGGEGAPAAPSPSSGANGTPPLPPVAGSEADIQPMWRVELAHIRRALALCGNNVPRAAARLEMSPSTIYRRLRDMAPDDSP</sequence>
<feature type="compositionally biased region" description="Low complexity" evidence="9">
    <location>
        <begin position="420"/>
        <end position="433"/>
    </location>
</feature>
<evidence type="ECO:0000256" key="1">
    <source>
        <dbReference type="ARBA" id="ARBA00022741"/>
    </source>
</evidence>
<dbReference type="GO" id="GO:0005524">
    <property type="term" value="F:ATP binding"/>
    <property type="evidence" value="ECO:0007669"/>
    <property type="project" value="UniProtKB-KW"/>
</dbReference>
<evidence type="ECO:0000256" key="2">
    <source>
        <dbReference type="ARBA" id="ARBA00022840"/>
    </source>
</evidence>
<evidence type="ECO:0000256" key="7">
    <source>
        <dbReference type="ARBA" id="ARBA00023163"/>
    </source>
</evidence>
<dbReference type="Pfam" id="PF00158">
    <property type="entry name" value="Sigma54_activat"/>
    <property type="match status" value="1"/>
</dbReference>
<keyword evidence="2" id="KW-0067">ATP-binding</keyword>
<feature type="region of interest" description="Disordered" evidence="9">
    <location>
        <begin position="1"/>
        <end position="21"/>
    </location>
</feature>
<reference evidence="13" key="1">
    <citation type="submission" date="2016-10" db="EMBL/GenBank/DDBJ databases">
        <authorList>
            <person name="Varghese N."/>
            <person name="Submissions S."/>
        </authorList>
    </citation>
    <scope>NUCLEOTIDE SEQUENCE [LARGE SCALE GENOMIC DNA]</scope>
    <source>
        <strain evidence="13">930I</strain>
    </source>
</reference>
<dbReference type="Gene3D" id="3.40.50.2300">
    <property type="match status" value="1"/>
</dbReference>
<dbReference type="Pfam" id="PF25601">
    <property type="entry name" value="AAA_lid_14"/>
    <property type="match status" value="1"/>
</dbReference>
<dbReference type="SUPFAM" id="SSF46689">
    <property type="entry name" value="Homeodomain-like"/>
    <property type="match status" value="1"/>
</dbReference>
<dbReference type="SMART" id="SM00448">
    <property type="entry name" value="REC"/>
    <property type="match status" value="1"/>
</dbReference>
<evidence type="ECO:0000313" key="12">
    <source>
        <dbReference type="EMBL" id="SDH89185.1"/>
    </source>
</evidence>
<evidence type="ECO:0000256" key="8">
    <source>
        <dbReference type="PROSITE-ProRule" id="PRU00169"/>
    </source>
</evidence>
<evidence type="ECO:0000259" key="11">
    <source>
        <dbReference type="PROSITE" id="PS50110"/>
    </source>
</evidence>
<keyword evidence="5 12" id="KW-0238">DNA-binding</keyword>
<dbReference type="InterPro" id="IPR009057">
    <property type="entry name" value="Homeodomain-like_sf"/>
</dbReference>
<dbReference type="OrthoDB" id="9761019at2"/>
<dbReference type="GO" id="GO:0000160">
    <property type="term" value="P:phosphorelay signal transduction system"/>
    <property type="evidence" value="ECO:0007669"/>
    <property type="project" value="UniProtKB-KW"/>
</dbReference>
<feature type="domain" description="Sigma-54 factor interaction" evidence="10">
    <location>
        <begin position="163"/>
        <end position="391"/>
    </location>
</feature>
<dbReference type="Gene3D" id="1.10.8.60">
    <property type="match status" value="1"/>
</dbReference>
<keyword evidence="3" id="KW-0902">Two-component regulatory system</keyword>
<evidence type="ECO:0000259" key="10">
    <source>
        <dbReference type="PROSITE" id="PS50045"/>
    </source>
</evidence>
<name>A0A1G8G498_9PROT</name>
<dbReference type="GO" id="GO:0043565">
    <property type="term" value="F:sequence-specific DNA binding"/>
    <property type="evidence" value="ECO:0007669"/>
    <property type="project" value="InterPro"/>
</dbReference>
<dbReference type="Gene3D" id="3.40.50.300">
    <property type="entry name" value="P-loop containing nucleotide triphosphate hydrolases"/>
    <property type="match status" value="1"/>
</dbReference>
<dbReference type="Pfam" id="PF00072">
    <property type="entry name" value="Response_reg"/>
    <property type="match status" value="1"/>
</dbReference>
<dbReference type="PROSITE" id="PS00676">
    <property type="entry name" value="SIGMA54_INTERACT_2"/>
    <property type="match status" value="1"/>
</dbReference>
<dbReference type="PROSITE" id="PS00688">
    <property type="entry name" value="SIGMA54_INTERACT_3"/>
    <property type="match status" value="1"/>
</dbReference>
<gene>
    <name evidence="12" type="ORF">SAMN05421742_1194</name>
</gene>
<dbReference type="FunFam" id="3.40.50.300:FF:000006">
    <property type="entry name" value="DNA-binding transcriptional regulator NtrC"/>
    <property type="match status" value="1"/>
</dbReference>
<dbReference type="InterPro" id="IPR025943">
    <property type="entry name" value="Sigma_54_int_dom_ATP-bd_2"/>
</dbReference>
<dbReference type="InterPro" id="IPR002197">
    <property type="entry name" value="HTH_Fis"/>
</dbReference>
<dbReference type="InterPro" id="IPR003593">
    <property type="entry name" value="AAA+_ATPase"/>
</dbReference>
<evidence type="ECO:0000313" key="13">
    <source>
        <dbReference type="Proteomes" id="UP000217076"/>
    </source>
</evidence>
<accession>A0A1G8G498</accession>
<keyword evidence="6" id="KW-0010">Activator</keyword>